<dbReference type="STRING" id="29655.A0A0K9PPB0"/>
<evidence type="ECO:0000313" key="4">
    <source>
        <dbReference type="Proteomes" id="UP000036987"/>
    </source>
</evidence>
<dbReference type="AlphaFoldDB" id="A0A0K9PPB0"/>
<reference evidence="4" key="1">
    <citation type="journal article" date="2016" name="Nature">
        <title>The genome of the seagrass Zostera marina reveals angiosperm adaptation to the sea.</title>
        <authorList>
            <person name="Olsen J.L."/>
            <person name="Rouze P."/>
            <person name="Verhelst B."/>
            <person name="Lin Y.-C."/>
            <person name="Bayer T."/>
            <person name="Collen J."/>
            <person name="Dattolo E."/>
            <person name="De Paoli E."/>
            <person name="Dittami S."/>
            <person name="Maumus F."/>
            <person name="Michel G."/>
            <person name="Kersting A."/>
            <person name="Lauritano C."/>
            <person name="Lohaus R."/>
            <person name="Toepel M."/>
            <person name="Tonon T."/>
            <person name="Vanneste K."/>
            <person name="Amirebrahimi M."/>
            <person name="Brakel J."/>
            <person name="Bostroem C."/>
            <person name="Chovatia M."/>
            <person name="Grimwood J."/>
            <person name="Jenkins J.W."/>
            <person name="Jueterbock A."/>
            <person name="Mraz A."/>
            <person name="Stam W.T."/>
            <person name="Tice H."/>
            <person name="Bornberg-Bauer E."/>
            <person name="Green P.J."/>
            <person name="Pearson G.A."/>
            <person name="Procaccini G."/>
            <person name="Duarte C.M."/>
            <person name="Schmutz J."/>
            <person name="Reusch T.B.H."/>
            <person name="Van de Peer Y."/>
        </authorList>
    </citation>
    <scope>NUCLEOTIDE SEQUENCE [LARGE SCALE GENOMIC DNA]</scope>
    <source>
        <strain evidence="4">cv. Finnish</strain>
    </source>
</reference>
<name>A0A0K9PPB0_ZOSMR</name>
<dbReference type="OMA" id="RLTITHI"/>
<dbReference type="Proteomes" id="UP000036987">
    <property type="component" value="Unassembled WGS sequence"/>
</dbReference>
<gene>
    <name evidence="3" type="ORF">ZOSMA_1G00410</name>
</gene>
<keyword evidence="4" id="KW-1185">Reference proteome</keyword>
<dbReference type="InterPro" id="IPR058936">
    <property type="entry name" value="At4g15545-like"/>
</dbReference>
<organism evidence="3 4">
    <name type="scientific">Zostera marina</name>
    <name type="common">Eelgrass</name>
    <dbReference type="NCBI Taxonomy" id="29655"/>
    <lineage>
        <taxon>Eukaryota</taxon>
        <taxon>Viridiplantae</taxon>
        <taxon>Streptophyta</taxon>
        <taxon>Embryophyta</taxon>
        <taxon>Tracheophyta</taxon>
        <taxon>Spermatophyta</taxon>
        <taxon>Magnoliopsida</taxon>
        <taxon>Liliopsida</taxon>
        <taxon>Zosteraceae</taxon>
        <taxon>Zostera</taxon>
    </lineage>
</organism>
<feature type="domain" description="At4g15545-like C-terminal" evidence="2">
    <location>
        <begin position="226"/>
        <end position="290"/>
    </location>
</feature>
<evidence type="ECO:0000313" key="3">
    <source>
        <dbReference type="EMBL" id="KMZ70070.1"/>
    </source>
</evidence>
<dbReference type="Pfam" id="PF25972">
    <property type="entry name" value="At4g15545_C"/>
    <property type="match status" value="1"/>
</dbReference>
<feature type="coiled-coil region" evidence="1">
    <location>
        <begin position="52"/>
        <end position="121"/>
    </location>
</feature>
<dbReference type="GO" id="GO:0010168">
    <property type="term" value="C:ER body"/>
    <property type="evidence" value="ECO:0000318"/>
    <property type="project" value="GO_Central"/>
</dbReference>
<evidence type="ECO:0000256" key="1">
    <source>
        <dbReference type="SAM" id="Coils"/>
    </source>
</evidence>
<dbReference type="EMBL" id="LFYR01000729">
    <property type="protein sequence ID" value="KMZ70070.1"/>
    <property type="molecule type" value="Genomic_DNA"/>
</dbReference>
<dbReference type="OrthoDB" id="5599468at2759"/>
<accession>A0A0K9PPB0</accession>
<protein>
    <recommendedName>
        <fullName evidence="2">At4g15545-like C-terminal domain-containing protein</fullName>
    </recommendedName>
</protein>
<evidence type="ECO:0000259" key="2">
    <source>
        <dbReference type="Pfam" id="PF25972"/>
    </source>
</evidence>
<dbReference type="PANTHER" id="PTHR47383">
    <property type="entry name" value="OS03G0659800 PROTEIN"/>
    <property type="match status" value="1"/>
</dbReference>
<keyword evidence="1" id="KW-0175">Coiled coil</keyword>
<dbReference type="InterPro" id="IPR058935">
    <property type="entry name" value="At4g15545-like_C"/>
</dbReference>
<comment type="caution">
    <text evidence="3">The sequence shown here is derived from an EMBL/GenBank/DDBJ whole genome shotgun (WGS) entry which is preliminary data.</text>
</comment>
<sequence>MSASSSNRSPGFNLPDEILAVIPTDPFDQLDIARKITSIAISSRVSDLDLSVASLRQSVSEKDRIIQELQDEVSRLECVVRDSNTRVQDVLNDNVRLRGERQTLETTVKRLTRDLSKLENFKRHLMQSLNEENFSETGTTRMIESSNIENKDSVIPFKTSRVTSSTTSPRLYSQYSAASSPKTTSPLKSLIDGKIVLLPSSYPSSQQSSTGTTPINGRALSGRSLRVDGKEIFRLARNRLSYEEFSAFLASIKELNAHKKTHDETLKKVEEIFGSENIDLYQSFKEMLSHKLA</sequence>
<dbReference type="PANTHER" id="PTHR47383:SF8">
    <property type="entry name" value="OS01G0768300 PROTEIN"/>
    <property type="match status" value="1"/>
</dbReference>
<proteinExistence type="predicted"/>